<dbReference type="Pfam" id="PF04075">
    <property type="entry name" value="F420H2_quin_red"/>
    <property type="match status" value="1"/>
</dbReference>
<gene>
    <name evidence="3" type="ORF">FB566_2184</name>
</gene>
<dbReference type="AlphaFoldDB" id="A0A543AVP5"/>
<dbReference type="RefSeq" id="WP_211347637.1">
    <property type="nucleotide sequence ID" value="NZ_JBHTGS010000001.1"/>
</dbReference>
<organism evidence="3 4">
    <name type="scientific">Stackebrandtia endophytica</name>
    <dbReference type="NCBI Taxonomy" id="1496996"/>
    <lineage>
        <taxon>Bacteria</taxon>
        <taxon>Bacillati</taxon>
        <taxon>Actinomycetota</taxon>
        <taxon>Actinomycetes</taxon>
        <taxon>Glycomycetales</taxon>
        <taxon>Glycomycetaceae</taxon>
        <taxon>Stackebrandtia</taxon>
    </lineage>
</organism>
<dbReference type="InterPro" id="IPR012349">
    <property type="entry name" value="Split_barrel_FMN-bd"/>
</dbReference>
<dbReference type="InterPro" id="IPR004378">
    <property type="entry name" value="F420H2_quin_Rdtase"/>
</dbReference>
<dbReference type="GO" id="GO:0016491">
    <property type="term" value="F:oxidoreductase activity"/>
    <property type="evidence" value="ECO:0007669"/>
    <property type="project" value="InterPro"/>
</dbReference>
<dbReference type="Proteomes" id="UP000317043">
    <property type="component" value="Unassembled WGS sequence"/>
</dbReference>
<reference evidence="3 4" key="1">
    <citation type="submission" date="2019-06" db="EMBL/GenBank/DDBJ databases">
        <title>Sequencing the genomes of 1000 actinobacteria strains.</title>
        <authorList>
            <person name="Klenk H.-P."/>
        </authorList>
    </citation>
    <scope>NUCLEOTIDE SEQUENCE [LARGE SCALE GENOMIC DNA]</scope>
    <source>
        <strain evidence="3 4">DSM 45928</strain>
    </source>
</reference>
<protein>
    <submittedName>
        <fullName evidence="3">Deazaflavin-dependent oxidoreductase (Nitroreductase family)</fullName>
    </submittedName>
</protein>
<dbReference type="NCBIfam" id="TIGR00026">
    <property type="entry name" value="hi_GC_TIGR00026"/>
    <property type="match status" value="1"/>
</dbReference>
<evidence type="ECO:0000313" key="4">
    <source>
        <dbReference type="Proteomes" id="UP000317043"/>
    </source>
</evidence>
<dbReference type="SUPFAM" id="SSF50475">
    <property type="entry name" value="FMN-binding split barrel"/>
    <property type="match status" value="1"/>
</dbReference>
<dbReference type="PANTHER" id="PTHR39428">
    <property type="entry name" value="F420H(2)-DEPENDENT QUINONE REDUCTASE RV1261C"/>
    <property type="match status" value="1"/>
</dbReference>
<dbReference type="EMBL" id="VFOW01000001">
    <property type="protein sequence ID" value="TQL76650.1"/>
    <property type="molecule type" value="Genomic_DNA"/>
</dbReference>
<accession>A0A543AVP5</accession>
<dbReference type="Gene3D" id="2.30.110.10">
    <property type="entry name" value="Electron Transport, Fmn-binding Protein, Chain A"/>
    <property type="match status" value="1"/>
</dbReference>
<dbReference type="GO" id="GO:0005886">
    <property type="term" value="C:plasma membrane"/>
    <property type="evidence" value="ECO:0007669"/>
    <property type="project" value="TreeGrafter"/>
</dbReference>
<evidence type="ECO:0000313" key="3">
    <source>
        <dbReference type="EMBL" id="TQL76650.1"/>
    </source>
</evidence>
<comment type="similarity">
    <text evidence="1">Belongs to the F420H(2)-dependent quinone reductase family.</text>
</comment>
<comment type="caution">
    <text evidence="3">The sequence shown here is derived from an EMBL/GenBank/DDBJ whole genome shotgun (WGS) entry which is preliminary data.</text>
</comment>
<evidence type="ECO:0000256" key="1">
    <source>
        <dbReference type="ARBA" id="ARBA00008710"/>
    </source>
</evidence>
<sequence length="141" mass="15798">MSEYNDRVIAEFRANNGYVREAGNYGNQLVILHSVGARSGQPRVNPVMGIRDRRGWLIAASAGGATTDPAWAHNLRAHPLVEIEHATAAGIGRQPVRARELDGAEYEEAWRRFTRRSPTFERYRIDAGDRRIPVFALTPTD</sequence>
<keyword evidence="4" id="KW-1185">Reference proteome</keyword>
<comment type="catalytic activity">
    <reaction evidence="2">
        <text>oxidized coenzyme F420-(gamma-L-Glu)(n) + a quinol + H(+) = reduced coenzyme F420-(gamma-L-Glu)(n) + a quinone</text>
        <dbReference type="Rhea" id="RHEA:39663"/>
        <dbReference type="Rhea" id="RHEA-COMP:12939"/>
        <dbReference type="Rhea" id="RHEA-COMP:14378"/>
        <dbReference type="ChEBI" id="CHEBI:15378"/>
        <dbReference type="ChEBI" id="CHEBI:24646"/>
        <dbReference type="ChEBI" id="CHEBI:132124"/>
        <dbReference type="ChEBI" id="CHEBI:133980"/>
        <dbReference type="ChEBI" id="CHEBI:139511"/>
    </reaction>
</comment>
<evidence type="ECO:0000256" key="2">
    <source>
        <dbReference type="ARBA" id="ARBA00049106"/>
    </source>
</evidence>
<dbReference type="PANTHER" id="PTHR39428:SF1">
    <property type="entry name" value="F420H(2)-DEPENDENT QUINONE REDUCTASE RV1261C"/>
    <property type="match status" value="1"/>
</dbReference>
<name>A0A543AVP5_9ACTN</name>
<proteinExistence type="inferred from homology"/>
<dbReference type="InParanoid" id="A0A543AVP5"/>
<dbReference type="GO" id="GO:0070967">
    <property type="term" value="F:coenzyme F420 binding"/>
    <property type="evidence" value="ECO:0007669"/>
    <property type="project" value="TreeGrafter"/>
</dbReference>